<evidence type="ECO:0000256" key="1">
    <source>
        <dbReference type="ARBA" id="ARBA00023125"/>
    </source>
</evidence>
<dbReference type="EMBL" id="JADEXG010000125">
    <property type="protein sequence ID" value="MBE9080476.1"/>
    <property type="molecule type" value="Genomic_DNA"/>
</dbReference>
<protein>
    <submittedName>
        <fullName evidence="5">TetR family transcriptional regulator</fullName>
    </submittedName>
</protein>
<gene>
    <name evidence="5" type="ORF">IQ241_24875</name>
</gene>
<dbReference type="PANTHER" id="PTHR30055">
    <property type="entry name" value="HTH-TYPE TRANSCRIPTIONAL REGULATOR RUTR"/>
    <property type="match status" value="1"/>
</dbReference>
<dbReference type="Gene3D" id="1.10.443.10">
    <property type="entry name" value="Intergrase catalytic core"/>
    <property type="match status" value="1"/>
</dbReference>
<evidence type="ECO:0000256" key="3">
    <source>
        <dbReference type="PROSITE-ProRule" id="PRU00335"/>
    </source>
</evidence>
<dbReference type="GO" id="GO:0015074">
    <property type="term" value="P:DNA integration"/>
    <property type="evidence" value="ECO:0007669"/>
    <property type="project" value="InterPro"/>
</dbReference>
<dbReference type="InterPro" id="IPR013762">
    <property type="entry name" value="Integrase-like_cat_sf"/>
</dbReference>
<proteinExistence type="predicted"/>
<dbReference type="InterPro" id="IPR001647">
    <property type="entry name" value="HTH_TetR"/>
</dbReference>
<dbReference type="Proteomes" id="UP000636505">
    <property type="component" value="Unassembled WGS sequence"/>
</dbReference>
<reference evidence="5" key="1">
    <citation type="submission" date="2020-10" db="EMBL/GenBank/DDBJ databases">
        <authorList>
            <person name="Castelo-Branco R."/>
            <person name="Eusebio N."/>
            <person name="Adriana R."/>
            <person name="Vieira A."/>
            <person name="Brugerolle De Fraissinette N."/>
            <person name="Rezende De Castro R."/>
            <person name="Schneider M.P."/>
            <person name="Vasconcelos V."/>
            <person name="Leao P.N."/>
        </authorList>
    </citation>
    <scope>NUCLEOTIDE SEQUENCE</scope>
    <source>
        <strain evidence="5">LEGE 07310</strain>
    </source>
</reference>
<dbReference type="InterPro" id="IPR011010">
    <property type="entry name" value="DNA_brk_join_enz"/>
</dbReference>
<feature type="domain" description="HTH tetR-type" evidence="4">
    <location>
        <begin position="4"/>
        <end position="64"/>
    </location>
</feature>
<dbReference type="GO" id="GO:0006310">
    <property type="term" value="P:DNA recombination"/>
    <property type="evidence" value="ECO:0007669"/>
    <property type="project" value="UniProtKB-KW"/>
</dbReference>
<feature type="DNA-binding region" description="H-T-H motif" evidence="3">
    <location>
        <begin position="27"/>
        <end position="46"/>
    </location>
</feature>
<dbReference type="Gene3D" id="1.10.357.10">
    <property type="entry name" value="Tetracycline Repressor, domain 2"/>
    <property type="match status" value="1"/>
</dbReference>
<keyword evidence="1 3" id="KW-0238">DNA-binding</keyword>
<dbReference type="InterPro" id="IPR050109">
    <property type="entry name" value="HTH-type_TetR-like_transc_reg"/>
</dbReference>
<dbReference type="PANTHER" id="PTHR30055:SF226">
    <property type="entry name" value="HTH-TYPE TRANSCRIPTIONAL REGULATOR PKSA"/>
    <property type="match status" value="1"/>
</dbReference>
<organism evidence="5 6">
    <name type="scientific">Vasconcelosia minhoensis LEGE 07310</name>
    <dbReference type="NCBI Taxonomy" id="915328"/>
    <lineage>
        <taxon>Bacteria</taxon>
        <taxon>Bacillati</taxon>
        <taxon>Cyanobacteriota</taxon>
        <taxon>Cyanophyceae</taxon>
        <taxon>Nodosilineales</taxon>
        <taxon>Cymatolegaceae</taxon>
        <taxon>Vasconcelosia</taxon>
        <taxon>Vasconcelosia minhoensis</taxon>
    </lineage>
</organism>
<name>A0A8J7AT93_9CYAN</name>
<dbReference type="SUPFAM" id="SSF56349">
    <property type="entry name" value="DNA breaking-rejoining enzymes"/>
    <property type="match status" value="1"/>
</dbReference>
<dbReference type="GO" id="GO:0003700">
    <property type="term" value="F:DNA-binding transcription factor activity"/>
    <property type="evidence" value="ECO:0007669"/>
    <property type="project" value="TreeGrafter"/>
</dbReference>
<dbReference type="InterPro" id="IPR009057">
    <property type="entry name" value="Homeodomain-like_sf"/>
</dbReference>
<accession>A0A8J7AT93</accession>
<dbReference type="GO" id="GO:0000976">
    <property type="term" value="F:transcription cis-regulatory region binding"/>
    <property type="evidence" value="ECO:0007669"/>
    <property type="project" value="TreeGrafter"/>
</dbReference>
<evidence type="ECO:0000313" key="6">
    <source>
        <dbReference type="Proteomes" id="UP000636505"/>
    </source>
</evidence>
<sequence>MTRTSSRDRLLNAALELFASQGITETTTRQIAEAADVNEVTLFRHFGSKQGLLLAVLEAATVLDEVKALLSGWIAQPADLSQALERYVDENLRLLEQVPNLVRSLIGESGQYPPENRRVLGQSLKQANQLTSEYWSAVMAQQPTTSPVPIDRFAGLLNTLLVGYATLELASDTHGVWESREAFLGNLVALFLSAAEAEGVRPSELPTPALPDRAALPPAAIADLPMGLVRDLFRRAKKSGLQDYALVYVLFGAGLSPVEIAGLLRSQHISDSQQQLLQVSHPSRQVPINRWIMGYRYGSYTRNPLTQWLRSRKDEQPALFLNADGQPMTVAEIGDRWQSLTADLLTPQGQPPTLEQAQQTWRVEMLMKGMSLENLSILTGLSLAELQPYARRAQEKAALEQALSIDQKPGGANPK</sequence>
<evidence type="ECO:0000256" key="2">
    <source>
        <dbReference type="ARBA" id="ARBA00023172"/>
    </source>
</evidence>
<dbReference type="Pfam" id="PF00440">
    <property type="entry name" value="TetR_N"/>
    <property type="match status" value="1"/>
</dbReference>
<comment type="caution">
    <text evidence="5">The sequence shown here is derived from an EMBL/GenBank/DDBJ whole genome shotgun (WGS) entry which is preliminary data.</text>
</comment>
<keyword evidence="2" id="KW-0233">DNA recombination</keyword>
<dbReference type="PRINTS" id="PR00455">
    <property type="entry name" value="HTHTETR"/>
</dbReference>
<dbReference type="RefSeq" id="WP_193912451.1">
    <property type="nucleotide sequence ID" value="NZ_JADEXG010000125.1"/>
</dbReference>
<dbReference type="AlphaFoldDB" id="A0A8J7AT93"/>
<keyword evidence="6" id="KW-1185">Reference proteome</keyword>
<dbReference type="SUPFAM" id="SSF46689">
    <property type="entry name" value="Homeodomain-like"/>
    <property type="match status" value="1"/>
</dbReference>
<dbReference type="PROSITE" id="PS50977">
    <property type="entry name" value="HTH_TETR_2"/>
    <property type="match status" value="1"/>
</dbReference>
<dbReference type="Gene3D" id="1.10.10.60">
    <property type="entry name" value="Homeodomain-like"/>
    <property type="match status" value="1"/>
</dbReference>
<evidence type="ECO:0000259" key="4">
    <source>
        <dbReference type="PROSITE" id="PS50977"/>
    </source>
</evidence>
<evidence type="ECO:0000313" key="5">
    <source>
        <dbReference type="EMBL" id="MBE9080476.1"/>
    </source>
</evidence>